<dbReference type="Proteomes" id="UP001457282">
    <property type="component" value="Unassembled WGS sequence"/>
</dbReference>
<keyword evidence="5" id="KW-1185">Reference proteome</keyword>
<evidence type="ECO:0000256" key="2">
    <source>
        <dbReference type="ARBA" id="ARBA00022737"/>
    </source>
</evidence>
<reference evidence="4 5" key="1">
    <citation type="journal article" date="2023" name="G3 (Bethesda)">
        <title>A chromosome-length genome assembly and annotation of blackberry (Rubus argutus, cv. 'Hillquist').</title>
        <authorList>
            <person name="Bruna T."/>
            <person name="Aryal R."/>
            <person name="Dudchenko O."/>
            <person name="Sargent D.J."/>
            <person name="Mead D."/>
            <person name="Buti M."/>
            <person name="Cavallini A."/>
            <person name="Hytonen T."/>
            <person name="Andres J."/>
            <person name="Pham M."/>
            <person name="Weisz D."/>
            <person name="Mascagni F."/>
            <person name="Usai G."/>
            <person name="Natali L."/>
            <person name="Bassil N."/>
            <person name="Fernandez G.E."/>
            <person name="Lomsadze A."/>
            <person name="Armour M."/>
            <person name="Olukolu B."/>
            <person name="Poorten T."/>
            <person name="Britton C."/>
            <person name="Davik J."/>
            <person name="Ashrafi H."/>
            <person name="Aiden E.L."/>
            <person name="Borodovsky M."/>
            <person name="Worthington M."/>
        </authorList>
    </citation>
    <scope>NUCLEOTIDE SEQUENCE [LARGE SCALE GENOMIC DNA]</scope>
    <source>
        <strain evidence="4">PI 553951</strain>
    </source>
</reference>
<dbReference type="PROSITE" id="PS50897">
    <property type="entry name" value="CTLH"/>
    <property type="match status" value="1"/>
</dbReference>
<sequence length="239" mass="27171">MAANCHRNTVYSIIRYLDGANLAGAARSVERQSGMFFNFNYFQECFISGNLDDAENYLSGFTKVDDNSFSTLVFFEIRWHKFILALDQNERQRARKILREELRTFQRFHYYLTANGTELLGMDNFRDGLEEEYKDLAKARVTTMEVVRNNLEANPLLKGKIVYDTPTVNFGFSDLVHPPTPFPTVVIIPAPTAARSGEPDQIPAPAPALPHVSLHGPMKLDFCSCFQGTNVKLIHKRDN</sequence>
<dbReference type="InterPro" id="IPR027728">
    <property type="entry name" value="Topless_fam"/>
</dbReference>
<organism evidence="4 5">
    <name type="scientific">Rubus argutus</name>
    <name type="common">Southern blackberry</name>
    <dbReference type="NCBI Taxonomy" id="59490"/>
    <lineage>
        <taxon>Eukaryota</taxon>
        <taxon>Viridiplantae</taxon>
        <taxon>Streptophyta</taxon>
        <taxon>Embryophyta</taxon>
        <taxon>Tracheophyta</taxon>
        <taxon>Spermatophyta</taxon>
        <taxon>Magnoliopsida</taxon>
        <taxon>eudicotyledons</taxon>
        <taxon>Gunneridae</taxon>
        <taxon>Pentapetalae</taxon>
        <taxon>rosids</taxon>
        <taxon>fabids</taxon>
        <taxon>Rosales</taxon>
        <taxon>Rosaceae</taxon>
        <taxon>Rosoideae</taxon>
        <taxon>Rosoideae incertae sedis</taxon>
        <taxon>Rubus</taxon>
    </lineage>
</organism>
<feature type="domain" description="CTLH" evidence="3">
    <location>
        <begin position="35"/>
        <end position="93"/>
    </location>
</feature>
<keyword evidence="2" id="KW-0677">Repeat</keyword>
<dbReference type="EMBL" id="JBEDUW010000002">
    <property type="protein sequence ID" value="KAK9945957.1"/>
    <property type="molecule type" value="Genomic_DNA"/>
</dbReference>
<proteinExistence type="predicted"/>
<dbReference type="Pfam" id="PF21889">
    <property type="entry name" value="TPR1-like_2nd"/>
    <property type="match status" value="1"/>
</dbReference>
<accession>A0AAW1YAT3</accession>
<evidence type="ECO:0000313" key="5">
    <source>
        <dbReference type="Proteomes" id="UP001457282"/>
    </source>
</evidence>
<dbReference type="PANTHER" id="PTHR44083">
    <property type="entry name" value="TOPLESS-RELATED PROTEIN 1-RELATED"/>
    <property type="match status" value="1"/>
</dbReference>
<evidence type="ECO:0000256" key="1">
    <source>
        <dbReference type="ARBA" id="ARBA00022574"/>
    </source>
</evidence>
<dbReference type="InterPro" id="IPR054080">
    <property type="entry name" value="TPR1-like_2nd"/>
</dbReference>
<comment type="caution">
    <text evidence="4">The sequence shown here is derived from an EMBL/GenBank/DDBJ whole genome shotgun (WGS) entry which is preliminary data.</text>
</comment>
<gene>
    <name evidence="4" type="ORF">M0R45_011445</name>
</gene>
<protein>
    <recommendedName>
        <fullName evidence="3">CTLH domain-containing protein</fullName>
    </recommendedName>
</protein>
<evidence type="ECO:0000259" key="3">
    <source>
        <dbReference type="PROSITE" id="PS50897"/>
    </source>
</evidence>
<name>A0AAW1YAT3_RUBAR</name>
<evidence type="ECO:0000313" key="4">
    <source>
        <dbReference type="EMBL" id="KAK9945957.1"/>
    </source>
</evidence>
<dbReference type="PANTHER" id="PTHR44083:SF45">
    <property type="entry name" value="TOPLESS-RELATED PROTEIN 1"/>
    <property type="match status" value="1"/>
</dbReference>
<keyword evidence="1" id="KW-0853">WD repeat</keyword>
<dbReference type="InterPro" id="IPR006595">
    <property type="entry name" value="CTLH_C"/>
</dbReference>
<dbReference type="GO" id="GO:0006355">
    <property type="term" value="P:regulation of DNA-templated transcription"/>
    <property type="evidence" value="ECO:0007669"/>
    <property type="project" value="InterPro"/>
</dbReference>
<dbReference type="AlphaFoldDB" id="A0AAW1YAT3"/>